<evidence type="ECO:0000313" key="2">
    <source>
        <dbReference type="Proteomes" id="UP000019149"/>
    </source>
</evidence>
<dbReference type="AlphaFoldDB" id="W6U176"/>
<dbReference type="GeneID" id="36346617"/>
<organism evidence="1 2">
    <name type="scientific">Echinococcus granulosus</name>
    <name type="common">Hydatid tapeworm</name>
    <dbReference type="NCBI Taxonomy" id="6210"/>
    <lineage>
        <taxon>Eukaryota</taxon>
        <taxon>Metazoa</taxon>
        <taxon>Spiralia</taxon>
        <taxon>Lophotrochozoa</taxon>
        <taxon>Platyhelminthes</taxon>
        <taxon>Cestoda</taxon>
        <taxon>Eucestoda</taxon>
        <taxon>Cyclophyllidea</taxon>
        <taxon>Taeniidae</taxon>
        <taxon>Echinococcus</taxon>
        <taxon>Echinococcus granulosus group</taxon>
    </lineage>
</organism>
<reference evidence="1 2" key="1">
    <citation type="journal article" date="2013" name="Nat. Genet.">
        <title>The genome of the hydatid tapeworm Echinococcus granulosus.</title>
        <authorList>
            <person name="Zheng H."/>
            <person name="Zhang W."/>
            <person name="Zhang L."/>
            <person name="Zhang Z."/>
            <person name="Li J."/>
            <person name="Lu G."/>
            <person name="Zhu Y."/>
            <person name="Wang Y."/>
            <person name="Huang Y."/>
            <person name="Liu J."/>
            <person name="Kang H."/>
            <person name="Chen J."/>
            <person name="Wang L."/>
            <person name="Chen A."/>
            <person name="Yu S."/>
            <person name="Gao Z."/>
            <person name="Jin L."/>
            <person name="Gu W."/>
            <person name="Wang Z."/>
            <person name="Zhao L."/>
            <person name="Shi B."/>
            <person name="Wen H."/>
            <person name="Lin R."/>
            <person name="Jones M.K."/>
            <person name="Brejova B."/>
            <person name="Vinar T."/>
            <person name="Zhao G."/>
            <person name="McManus D.P."/>
            <person name="Chen Z."/>
            <person name="Zhou Y."/>
            <person name="Wang S."/>
        </authorList>
    </citation>
    <scope>NUCLEOTIDE SEQUENCE [LARGE SCALE GENOMIC DNA]</scope>
</reference>
<keyword evidence="2" id="KW-1185">Reference proteome</keyword>
<dbReference type="RefSeq" id="XP_024345432.1">
    <property type="nucleotide sequence ID" value="XM_024500151.1"/>
</dbReference>
<accession>W6U176</accession>
<dbReference type="EMBL" id="APAU02000298">
    <property type="protein sequence ID" value="EUB54236.1"/>
    <property type="molecule type" value="Genomic_DNA"/>
</dbReference>
<proteinExistence type="predicted"/>
<sequence>MEVVAQDCVSCTTICFPDLTMHVCGGRRLRRADHVWGLHNGGPIPPSSLDAFIKRQNSLSNLA</sequence>
<evidence type="ECO:0000313" key="1">
    <source>
        <dbReference type="EMBL" id="EUB54236.1"/>
    </source>
</evidence>
<protein>
    <submittedName>
        <fullName evidence="1">Uncharacterized protein</fullName>
    </submittedName>
</protein>
<dbReference type="Proteomes" id="UP000019149">
    <property type="component" value="Unassembled WGS sequence"/>
</dbReference>
<comment type="caution">
    <text evidence="1">The sequence shown here is derived from an EMBL/GenBank/DDBJ whole genome shotgun (WGS) entry which is preliminary data.</text>
</comment>
<dbReference type="KEGG" id="egl:EGR_10902"/>
<gene>
    <name evidence="1" type="ORF">EGR_10902</name>
</gene>
<name>W6U176_ECHGR</name>
<dbReference type="CTD" id="36346617"/>